<gene>
    <name evidence="1" type="ORF">BSL82_04760</name>
</gene>
<protein>
    <recommendedName>
        <fullName evidence="3">VOC domain-containing protein</fullName>
    </recommendedName>
</protein>
<dbReference type="InterPro" id="IPR029068">
    <property type="entry name" value="Glyas_Bleomycin-R_OHBP_Dase"/>
</dbReference>
<evidence type="ECO:0000313" key="2">
    <source>
        <dbReference type="Proteomes" id="UP000182063"/>
    </source>
</evidence>
<dbReference type="STRING" id="1921510.BSL82_04760"/>
<accession>A0A1L3ZSV4</accession>
<evidence type="ECO:0008006" key="3">
    <source>
        <dbReference type="Google" id="ProtNLM"/>
    </source>
</evidence>
<dbReference type="AlphaFoldDB" id="A0A1L3ZSV4"/>
<dbReference type="OrthoDB" id="5185674at2"/>
<reference evidence="2" key="1">
    <citation type="submission" date="2016-11" db="EMBL/GenBank/DDBJ databases">
        <title>Complete Genome Sequence of alachlor-degrading Sphingomonas sp. strain JJ-A5.</title>
        <authorList>
            <person name="Lee H."/>
            <person name="Ka J.-O."/>
        </authorList>
    </citation>
    <scope>NUCLEOTIDE SEQUENCE [LARGE SCALE GENOMIC DNA]</scope>
    <source>
        <strain evidence="2">JJ-A5</strain>
    </source>
</reference>
<dbReference type="Gene3D" id="3.10.180.10">
    <property type="entry name" value="2,3-Dihydroxybiphenyl 1,2-Dioxygenase, domain 1"/>
    <property type="match status" value="1"/>
</dbReference>
<dbReference type="KEGG" id="sphj:BSL82_04760"/>
<dbReference type="Pfam" id="PF13669">
    <property type="entry name" value="Glyoxalase_4"/>
    <property type="match status" value="1"/>
</dbReference>
<proteinExistence type="predicted"/>
<evidence type="ECO:0000313" key="1">
    <source>
        <dbReference type="EMBL" id="API58707.1"/>
    </source>
</evidence>
<dbReference type="SUPFAM" id="SSF54593">
    <property type="entry name" value="Glyoxalase/Bleomycin resistance protein/Dihydroxybiphenyl dioxygenase"/>
    <property type="match status" value="1"/>
</dbReference>
<keyword evidence="2" id="KW-1185">Reference proteome</keyword>
<organism evidence="1 2">
    <name type="scientific">Tardibacter chloracetimidivorans</name>
    <dbReference type="NCBI Taxonomy" id="1921510"/>
    <lineage>
        <taxon>Bacteria</taxon>
        <taxon>Pseudomonadati</taxon>
        <taxon>Pseudomonadota</taxon>
        <taxon>Alphaproteobacteria</taxon>
        <taxon>Sphingomonadales</taxon>
        <taxon>Sphingomonadaceae</taxon>
        <taxon>Tardibacter</taxon>
    </lineage>
</organism>
<dbReference type="RefSeq" id="WP_072596265.1">
    <property type="nucleotide sequence ID" value="NZ_CP018221.1"/>
</dbReference>
<name>A0A1L3ZSV4_9SPHN</name>
<dbReference type="Proteomes" id="UP000182063">
    <property type="component" value="Chromosome"/>
</dbReference>
<sequence>MIPETYLHASFLVPNLELAIEEFGSTFGTRFHAPLSFPIADLDQIGIDDDEGLVRYSYSIEGPPYYELIEAVGSHIYKPEQGFGFHHLGMWMDDEQAMRAHLTDMGIGISAISWSADHQALSIFTEPFGPLGLRIEYMNRRFQPMFERFFSTGRLEG</sequence>
<dbReference type="EMBL" id="CP018221">
    <property type="protein sequence ID" value="API58707.1"/>
    <property type="molecule type" value="Genomic_DNA"/>
</dbReference>